<dbReference type="EMBL" id="QGNW01000379">
    <property type="protein sequence ID" value="RVW73956.1"/>
    <property type="molecule type" value="Genomic_DNA"/>
</dbReference>
<organism evidence="2 3">
    <name type="scientific">Vitis vinifera</name>
    <name type="common">Grape</name>
    <dbReference type="NCBI Taxonomy" id="29760"/>
    <lineage>
        <taxon>Eukaryota</taxon>
        <taxon>Viridiplantae</taxon>
        <taxon>Streptophyta</taxon>
        <taxon>Embryophyta</taxon>
        <taxon>Tracheophyta</taxon>
        <taxon>Spermatophyta</taxon>
        <taxon>Magnoliopsida</taxon>
        <taxon>eudicotyledons</taxon>
        <taxon>Gunneridae</taxon>
        <taxon>Pentapetalae</taxon>
        <taxon>rosids</taxon>
        <taxon>Vitales</taxon>
        <taxon>Vitaceae</taxon>
        <taxon>Viteae</taxon>
        <taxon>Vitis</taxon>
    </lineage>
</organism>
<dbReference type="GO" id="GO:0010073">
    <property type="term" value="P:meristem maintenance"/>
    <property type="evidence" value="ECO:0007669"/>
    <property type="project" value="InterPro"/>
</dbReference>
<evidence type="ECO:0000313" key="3">
    <source>
        <dbReference type="Proteomes" id="UP000288805"/>
    </source>
</evidence>
<evidence type="ECO:0000313" key="2">
    <source>
        <dbReference type="EMBL" id="RVW73956.1"/>
    </source>
</evidence>
<dbReference type="Pfam" id="PF10536">
    <property type="entry name" value="PMD"/>
    <property type="match status" value="1"/>
</dbReference>
<dbReference type="Proteomes" id="UP000288805">
    <property type="component" value="Unassembled WGS sequence"/>
</dbReference>
<comment type="caution">
    <text evidence="2">The sequence shown here is derived from an EMBL/GenBank/DDBJ whole genome shotgun (WGS) entry which is preliminary data.</text>
</comment>
<dbReference type="PANTHER" id="PTHR46033">
    <property type="entry name" value="PROTEIN MAIN-LIKE 2"/>
    <property type="match status" value="1"/>
</dbReference>
<evidence type="ECO:0000259" key="1">
    <source>
        <dbReference type="Pfam" id="PF10536"/>
    </source>
</evidence>
<dbReference type="InterPro" id="IPR044824">
    <property type="entry name" value="MAIN-like"/>
</dbReference>
<dbReference type="AlphaFoldDB" id="A0A438GP19"/>
<sequence length="120" mass="14221">MSPLICFDIVNWHRLERVLQQFGLQQGIPPSCSIELDLHSVDRRGQHKYDWGAFHAQYITLWGSREDRIATAPPMVGVMQFHDPYMEWYRRITRRLITPPLYRDQMRYHSTAAASQLLVH</sequence>
<name>A0A438GP19_VITVI</name>
<protein>
    <submittedName>
        <fullName evidence="2">Serine/threonine-protein phosphatase 7 long form-like</fullName>
    </submittedName>
</protein>
<gene>
    <name evidence="2" type="primary">MAIL3_137</name>
    <name evidence="2" type="ORF">CK203_053189</name>
</gene>
<feature type="domain" description="Aminotransferase-like plant mobile" evidence="1">
    <location>
        <begin position="2"/>
        <end position="90"/>
    </location>
</feature>
<dbReference type="PANTHER" id="PTHR46033:SF8">
    <property type="entry name" value="PROTEIN MAINTENANCE OF MERISTEMS-LIKE"/>
    <property type="match status" value="1"/>
</dbReference>
<reference evidence="2 3" key="1">
    <citation type="journal article" date="2018" name="PLoS Genet.">
        <title>Population sequencing reveals clonal diversity and ancestral inbreeding in the grapevine cultivar Chardonnay.</title>
        <authorList>
            <person name="Roach M.J."/>
            <person name="Johnson D.L."/>
            <person name="Bohlmann J."/>
            <person name="van Vuuren H.J."/>
            <person name="Jones S.J."/>
            <person name="Pretorius I.S."/>
            <person name="Schmidt S.A."/>
            <person name="Borneman A.R."/>
        </authorList>
    </citation>
    <scope>NUCLEOTIDE SEQUENCE [LARGE SCALE GENOMIC DNA]</scope>
    <source>
        <strain evidence="3">cv. Chardonnay</strain>
        <tissue evidence="2">Leaf</tissue>
    </source>
</reference>
<proteinExistence type="predicted"/>
<accession>A0A438GP19</accession>
<dbReference type="InterPro" id="IPR019557">
    <property type="entry name" value="AminoTfrase-like_pln_mobile"/>
</dbReference>